<keyword evidence="1 2" id="KW-0238">DNA-binding</keyword>
<dbReference type="GO" id="GO:0003677">
    <property type="term" value="F:DNA binding"/>
    <property type="evidence" value="ECO:0007669"/>
    <property type="project" value="UniProtKB-UniRule"/>
</dbReference>
<dbReference type="PANTHER" id="PTHR43479">
    <property type="entry name" value="ACREF/ENVCD OPERON REPRESSOR-RELATED"/>
    <property type="match status" value="1"/>
</dbReference>
<dbReference type="InterPro" id="IPR050624">
    <property type="entry name" value="HTH-type_Tx_Regulator"/>
</dbReference>
<accession>A0A139Q9S3</accession>
<protein>
    <submittedName>
        <fullName evidence="4">Transcriptional regulator, TetR family</fullName>
    </submittedName>
</protein>
<evidence type="ECO:0000256" key="2">
    <source>
        <dbReference type="PROSITE-ProRule" id="PRU00335"/>
    </source>
</evidence>
<name>A0A139Q9S3_STRMT</name>
<evidence type="ECO:0000259" key="3">
    <source>
        <dbReference type="PROSITE" id="PS50977"/>
    </source>
</evidence>
<dbReference type="InterPro" id="IPR012738">
    <property type="entry name" value="Tscrpt_reg_DhaS"/>
</dbReference>
<organism evidence="4 5">
    <name type="scientific">Streptococcus mitis</name>
    <dbReference type="NCBI Taxonomy" id="28037"/>
    <lineage>
        <taxon>Bacteria</taxon>
        <taxon>Bacillati</taxon>
        <taxon>Bacillota</taxon>
        <taxon>Bacilli</taxon>
        <taxon>Lactobacillales</taxon>
        <taxon>Streptococcaceae</taxon>
        <taxon>Streptococcus</taxon>
        <taxon>Streptococcus mitis group</taxon>
    </lineage>
</organism>
<dbReference type="SUPFAM" id="SSF46689">
    <property type="entry name" value="Homeodomain-like"/>
    <property type="match status" value="1"/>
</dbReference>
<dbReference type="AlphaFoldDB" id="A0A139Q9S3"/>
<feature type="domain" description="HTH tetR-type" evidence="3">
    <location>
        <begin position="14"/>
        <end position="74"/>
    </location>
</feature>
<dbReference type="InterPro" id="IPR009057">
    <property type="entry name" value="Homeodomain-like_sf"/>
</dbReference>
<dbReference type="Pfam" id="PF00440">
    <property type="entry name" value="TetR_N"/>
    <property type="match status" value="1"/>
</dbReference>
<proteinExistence type="predicted"/>
<dbReference type="Pfam" id="PF14278">
    <property type="entry name" value="TetR_C_8"/>
    <property type="match status" value="1"/>
</dbReference>
<dbReference type="Gene3D" id="1.10.357.10">
    <property type="entry name" value="Tetracycline Repressor, domain 2"/>
    <property type="match status" value="1"/>
</dbReference>
<gene>
    <name evidence="4" type="ORF">SMIDD28_00757</name>
</gene>
<dbReference type="EMBL" id="LQOA01000023">
    <property type="protein sequence ID" value="KXT99296.1"/>
    <property type="molecule type" value="Genomic_DNA"/>
</dbReference>
<dbReference type="InterPro" id="IPR001647">
    <property type="entry name" value="HTH_TetR"/>
</dbReference>
<dbReference type="InterPro" id="IPR039532">
    <property type="entry name" value="TetR_C_Firmicutes"/>
</dbReference>
<dbReference type="NCBIfam" id="TIGR02366">
    <property type="entry name" value="DHAK_reg"/>
    <property type="match status" value="1"/>
</dbReference>
<sequence length="185" mass="22011">MKEVKERLPMASSLITKKRIAKAFRDLLATREFDKISIVDIMESAGIRRQTFYNHFLDKYELLDWIFENDLTEYITNNLDFISGQKLLQELFFYFEQERDFYIQLFDIQGQNNFYDHFISYCRLLVSKILKEYGQIDIDSSAYTCFLLDYHSHALAEIVKAYVNKKSPVPQPDFLIMTIIGKRPQ</sequence>
<dbReference type="PANTHER" id="PTHR43479:SF7">
    <property type="entry name" value="TETR-FAMILY TRANSCRIPTIONAL REGULATOR"/>
    <property type="match status" value="1"/>
</dbReference>
<comment type="caution">
    <text evidence="4">The sequence shown here is derived from an EMBL/GenBank/DDBJ whole genome shotgun (WGS) entry which is preliminary data.</text>
</comment>
<evidence type="ECO:0000313" key="4">
    <source>
        <dbReference type="EMBL" id="KXT99296.1"/>
    </source>
</evidence>
<evidence type="ECO:0000313" key="5">
    <source>
        <dbReference type="Proteomes" id="UP000070136"/>
    </source>
</evidence>
<dbReference type="PROSITE" id="PS50977">
    <property type="entry name" value="HTH_TETR_2"/>
    <property type="match status" value="1"/>
</dbReference>
<dbReference type="PATRIC" id="fig|28037.234.peg.793"/>
<feature type="DNA-binding region" description="H-T-H motif" evidence="2">
    <location>
        <begin position="37"/>
        <end position="56"/>
    </location>
</feature>
<evidence type="ECO:0000256" key="1">
    <source>
        <dbReference type="ARBA" id="ARBA00023125"/>
    </source>
</evidence>
<reference evidence="4 5" key="1">
    <citation type="submission" date="2016-01" db="EMBL/GenBank/DDBJ databases">
        <title>Highly variable Streptococcus oralis are common among viridans streptococci isolated from primates.</title>
        <authorList>
            <person name="Denapaite D."/>
            <person name="Rieger M."/>
            <person name="Koendgen S."/>
            <person name="Brueckner R."/>
            <person name="Ochigava I."/>
            <person name="Kappeler P."/>
            <person name="Maetz-Rensing K."/>
            <person name="Leendertz F."/>
            <person name="Hakenbeck R."/>
        </authorList>
    </citation>
    <scope>NUCLEOTIDE SEQUENCE [LARGE SCALE GENOMIC DNA]</scope>
    <source>
        <strain evidence="4 5">DD28</strain>
    </source>
</reference>
<dbReference type="Proteomes" id="UP000070136">
    <property type="component" value="Unassembled WGS sequence"/>
</dbReference>